<dbReference type="PANTHER" id="PTHR47412:SF1">
    <property type="entry name" value="FI01434P-RELATED"/>
    <property type="match status" value="1"/>
</dbReference>
<proteinExistence type="predicted"/>
<reference evidence="1" key="2">
    <citation type="submission" date="2024-08" db="UniProtKB">
        <authorList>
            <consortium name="EnsemblMetazoa"/>
        </authorList>
    </citation>
    <scope>IDENTIFICATION</scope>
</reference>
<organism evidence="1 2">
    <name type="scientific">Dendroctonus ponderosae</name>
    <name type="common">Mountain pine beetle</name>
    <dbReference type="NCBI Taxonomy" id="77166"/>
    <lineage>
        <taxon>Eukaryota</taxon>
        <taxon>Metazoa</taxon>
        <taxon>Ecdysozoa</taxon>
        <taxon>Arthropoda</taxon>
        <taxon>Hexapoda</taxon>
        <taxon>Insecta</taxon>
        <taxon>Pterygota</taxon>
        <taxon>Neoptera</taxon>
        <taxon>Endopterygota</taxon>
        <taxon>Coleoptera</taxon>
        <taxon>Polyphaga</taxon>
        <taxon>Cucujiformia</taxon>
        <taxon>Curculionidae</taxon>
        <taxon>Scolytinae</taxon>
        <taxon>Dendroctonus</taxon>
    </lineage>
</organism>
<evidence type="ECO:0000313" key="2">
    <source>
        <dbReference type="Proteomes" id="UP000019118"/>
    </source>
</evidence>
<dbReference type="Pfam" id="PF13896">
    <property type="entry name" value="Glyco_transf_49"/>
    <property type="match status" value="1"/>
</dbReference>
<dbReference type="AlphaFoldDB" id="A0AAR5NZH2"/>
<name>A0AAR5NZH2_DENPD</name>
<sequence length="355" mass="40392">MHTMAAIPRMITSRYLSLIVIMFCLVSTFFFLLNNVQTARNAKIVDLPSARRLRLPGEFSKYLKPKASGSYCKMNFGLPTQLAYAKNNISGTPELKESSEFRILYNVIESQLGDEDPGVTYVTQLTKEFVLYLAEIVRYWEGAVSVAVYIPDGNPKDILQSILHFCYCIPQMSRLSLHLVFKKDSEPSFYLSKPMPPQTCEANELTRTSINSNSSRDTKPHDPTNWYPINVCRNAAREAAKTDFVLVSDIELMPSKGLASRFIDMTESYKCEAPNCKKRIFVVPVFEVDSKEDLPRNKRQLVNLMRDHKAVYFHQLTCVHCQKFPGLDQWKESEPGDIIKVSVRCPLAHGLVISV</sequence>
<reference evidence="2" key="1">
    <citation type="journal article" date="2013" name="Genome Biol.">
        <title>Draft genome of the mountain pine beetle, Dendroctonus ponderosae Hopkins, a major forest pest.</title>
        <authorList>
            <person name="Keeling C.I."/>
            <person name="Yuen M.M."/>
            <person name="Liao N.Y."/>
            <person name="Docking T.R."/>
            <person name="Chan S.K."/>
            <person name="Taylor G.A."/>
            <person name="Palmquist D.L."/>
            <person name="Jackman S.D."/>
            <person name="Nguyen A."/>
            <person name="Li M."/>
            <person name="Henderson H."/>
            <person name="Janes J.K."/>
            <person name="Zhao Y."/>
            <person name="Pandoh P."/>
            <person name="Moore R."/>
            <person name="Sperling F.A."/>
            <person name="Huber D.P."/>
            <person name="Birol I."/>
            <person name="Jones S.J."/>
            <person name="Bohlmann J."/>
        </authorList>
    </citation>
    <scope>NUCLEOTIDE SEQUENCE</scope>
</reference>
<evidence type="ECO:0000313" key="1">
    <source>
        <dbReference type="EnsemblMetazoa" id="XP_019754334.1"/>
    </source>
</evidence>
<dbReference type="EnsemblMetazoa" id="XM_019898775.1">
    <property type="protein sequence ID" value="XP_019754334.1"/>
    <property type="gene ID" value="LOC109533447"/>
</dbReference>
<accession>A0AAR5NZH2</accession>
<dbReference type="Proteomes" id="UP000019118">
    <property type="component" value="Unassembled WGS sequence"/>
</dbReference>
<dbReference type="PANTHER" id="PTHR47412">
    <property type="entry name" value="FI01434P-RELATED"/>
    <property type="match status" value="1"/>
</dbReference>
<protein>
    <recommendedName>
        <fullName evidence="3">N-acetyllactosaminide beta-1,3-N-acetylglucosaminyltransferase</fullName>
    </recommendedName>
</protein>
<keyword evidence="2" id="KW-1185">Reference proteome</keyword>
<evidence type="ECO:0008006" key="3">
    <source>
        <dbReference type="Google" id="ProtNLM"/>
    </source>
</evidence>